<accession>N6ZPA9</accession>
<evidence type="ECO:0000256" key="1">
    <source>
        <dbReference type="SAM" id="MobiDB-lite"/>
    </source>
</evidence>
<evidence type="ECO:0000313" key="3">
    <source>
        <dbReference type="Proteomes" id="UP000013047"/>
    </source>
</evidence>
<comment type="caution">
    <text evidence="2">The sequence shown here is derived from an EMBL/GenBank/DDBJ whole genome shotgun (WGS) entry which is preliminary data.</text>
</comment>
<feature type="region of interest" description="Disordered" evidence="1">
    <location>
        <begin position="250"/>
        <end position="274"/>
    </location>
</feature>
<name>N6ZPA9_9RHOO</name>
<protein>
    <submittedName>
        <fullName evidence="2">Curli production assembly/transport component CsgG</fullName>
    </submittedName>
</protein>
<sequence length="274" mass="29242">MDEHEAALLAALERALIESGRYEVIKAGGRGDSAADGDAILMAVERVPDARVTTVRLHLQDPRSASAKLVFSGEGEPLEKRAGMFVRRDETKARAAALNYAMSKALLNASAVLGSLPWQAPVLKATDDNTVLIPDGKRMGLKPGVMLSIQTREQAIRGPGARSQIAVPGRLVGEVLIVDHEEAPGRETMAVGAVVSGSLKGYDPRELVVRFCKPKGYFGHDFGHDRQCGTKAAALVSFDPETALLSFSPEAEGEGDFHPVPHEASPVERPSAVF</sequence>
<keyword evidence="3" id="KW-1185">Reference proteome</keyword>
<proteinExistence type="predicted"/>
<dbReference type="AlphaFoldDB" id="N6ZPA9"/>
<evidence type="ECO:0000313" key="2">
    <source>
        <dbReference type="EMBL" id="ENO96183.1"/>
    </source>
</evidence>
<dbReference type="Proteomes" id="UP000013047">
    <property type="component" value="Unassembled WGS sequence"/>
</dbReference>
<gene>
    <name evidence="2" type="ORF">C667_15209</name>
</gene>
<dbReference type="EMBL" id="AMXF01000129">
    <property type="protein sequence ID" value="ENO96183.1"/>
    <property type="molecule type" value="Genomic_DNA"/>
</dbReference>
<reference evidence="2 3" key="1">
    <citation type="submission" date="2012-09" db="EMBL/GenBank/DDBJ databases">
        <title>Draft Genome Sequences of 6 Strains from Genus Thauera.</title>
        <authorList>
            <person name="Liu B."/>
            <person name="Shapleigh J.P."/>
            <person name="Frostegard A.H."/>
        </authorList>
    </citation>
    <scope>NUCLEOTIDE SEQUENCE [LARGE SCALE GENOMIC DNA]</scope>
    <source>
        <strain evidence="2 3">B4P</strain>
    </source>
</reference>
<organism evidence="2 3">
    <name type="scientific">Thauera phenylacetica B4P</name>
    <dbReference type="NCBI Taxonomy" id="1234382"/>
    <lineage>
        <taxon>Bacteria</taxon>
        <taxon>Pseudomonadati</taxon>
        <taxon>Pseudomonadota</taxon>
        <taxon>Betaproteobacteria</taxon>
        <taxon>Rhodocyclales</taxon>
        <taxon>Zoogloeaceae</taxon>
        <taxon>Thauera</taxon>
    </lineage>
</organism>